<dbReference type="Proteomes" id="UP000315525">
    <property type="component" value="Unassembled WGS sequence"/>
</dbReference>
<dbReference type="Pfam" id="PF02574">
    <property type="entry name" value="S-methyl_trans"/>
    <property type="match status" value="1"/>
</dbReference>
<evidence type="ECO:0000256" key="22">
    <source>
        <dbReference type="PROSITE-ProRule" id="PRU00333"/>
    </source>
</evidence>
<dbReference type="Gene3D" id="3.20.20.330">
    <property type="entry name" value="Homocysteine-binding-like domain"/>
    <property type="match status" value="1"/>
</dbReference>
<evidence type="ECO:0000256" key="11">
    <source>
        <dbReference type="ARBA" id="ARBA00022679"/>
    </source>
</evidence>
<evidence type="ECO:0000256" key="20">
    <source>
        <dbReference type="PIRSR" id="PIRSR000381-1"/>
    </source>
</evidence>
<gene>
    <name evidence="28" type="ORF">E3J62_06785</name>
</gene>
<evidence type="ECO:0000256" key="6">
    <source>
        <dbReference type="ARBA" id="ARBA00012032"/>
    </source>
</evidence>
<dbReference type="InterPro" id="IPR011005">
    <property type="entry name" value="Dihydropteroate_synth-like_sf"/>
</dbReference>
<protein>
    <recommendedName>
        <fullName evidence="7 19">Methionine synthase</fullName>
        <ecNumber evidence="6 19">2.1.1.13</ecNumber>
    </recommendedName>
    <alternativeName>
        <fullName evidence="19">5-methyltetrahydrofolate--homocysteine methyltransferase</fullName>
    </alternativeName>
</protein>
<evidence type="ECO:0000259" key="27">
    <source>
        <dbReference type="PROSITE" id="PS51337"/>
    </source>
</evidence>
<dbReference type="InterPro" id="IPR050554">
    <property type="entry name" value="Met_Synthase/Corrinoid"/>
</dbReference>
<evidence type="ECO:0000259" key="23">
    <source>
        <dbReference type="PROSITE" id="PS50970"/>
    </source>
</evidence>
<dbReference type="PROSITE" id="PS51337">
    <property type="entry name" value="B12_BINDING_NTER"/>
    <property type="match status" value="1"/>
</dbReference>
<dbReference type="PIRSF" id="PIRSF000381">
    <property type="entry name" value="MetH"/>
    <property type="match status" value="1"/>
</dbReference>
<dbReference type="Pfam" id="PF02607">
    <property type="entry name" value="B12-binding_2"/>
    <property type="match status" value="1"/>
</dbReference>
<dbReference type="PROSITE" id="PS50972">
    <property type="entry name" value="PTERIN_BINDING"/>
    <property type="match status" value="1"/>
</dbReference>
<dbReference type="InterPro" id="IPR011822">
    <property type="entry name" value="MetH"/>
</dbReference>
<evidence type="ECO:0000256" key="16">
    <source>
        <dbReference type="ARBA" id="ARBA00023167"/>
    </source>
</evidence>
<dbReference type="Pfam" id="PF00809">
    <property type="entry name" value="Pterin_bind"/>
    <property type="match status" value="1"/>
</dbReference>
<keyword evidence="13 19" id="KW-0479">Metal-binding</keyword>
<name>A0A523USX7_UNCT6</name>
<keyword evidence="11 19" id="KW-0808">Transferase</keyword>
<sequence>MMSELTFLELLRSKRVLFDGAMGTLLLSKNLGAQDYEGKEGCCEILNLTRPDLIEEIHGSYLEAGADVVETNTFQGSRLKLEEFGLGEKTHEINVAAARIARKATDSFSTPDRPRFVVGSIGPTAKLPSSSDPELTISFSRIREVLSEQAAGLIEGGVDALLLETQQDILETRAGIFGIRDAFKEKGTELPILVHIAIDKNGRMLMGTDIVAACSILEPLGVSGIGIDCSFGPEEMRDFVRVLAKNCSLYIGCVPNAGIPENRDGKPYFPLGPEEMAKNLTALAEQYSIDIIGGCCGSTPAHIKEIHRRMKNKRPRRRKVDRVPSVSSPFKRVLLHQEPKPLIVGERLNLLGSKKTKELVENGDYQGLLSIAFEQESHGCHIVDVCMAGSEEKERMEKIVTLLSQSIQVPLMIDSREEEVVESALQIYPGRAVVNSVNLEKGRKAFSRMLSLVKEYGASVVAMTITEFGMAQTAEEKLEAAARMRKIAVEECGLSPGDMLFDCLTLPLSTGEEKYRNSGRETLQGIKKIKEEFPEAITILGISNISYGLMPEARKLLNSVFLYHAIRHGLDAAIVNASEITPYQEIPVHERELCENLIFNSGENPLLNLVEWVKTKDKGEEREKKRGREPSLEEAIRSRILDRSTENLEELLQKALSRMSAQEIISNILMPAMEEVGKRFDSGEMILPFVLQSSEIMSKATGFLESHLKGEKVEKRGRVVLATVFGDVHDIGKNLVKSIFSNNGYTVYDLGKRVPVHDVISKAEETDADAIGLSALLVSTSNEMRVCVRELSRAGMDIPLIVGGAVVSPSFARRISVLGDGRAYPGGVFCAKDAFHGLEILNGLMRDRESMIEQYRKDVARQLDRGKAKEDIGGDRKKVDTIGGVIAAPFLGTKFVKDMPFDEVFPWLNLDSLFRARWGAKAKDSPELREKEFLPALKELKVESVKRNIFDLSASYGYFNCEVSGDSLVIENDSESVTLNFARRSPITRYFLPTKEKDIAVLGVVTIGKDAAEVERELTEMGETKKAFYLHGFSAEMAEALAGYVQAAIRKELALPEDMGRRFSPGYPSWPDLSEQKKIFSILKPEGEMAITLTEAFQMVPEHSISFLFCPRAKSPSK</sequence>
<dbReference type="GO" id="GO:0046653">
    <property type="term" value="P:tetrahydrofolate metabolic process"/>
    <property type="evidence" value="ECO:0007669"/>
    <property type="project" value="TreeGrafter"/>
</dbReference>
<dbReference type="PANTHER" id="PTHR45833">
    <property type="entry name" value="METHIONINE SYNTHASE"/>
    <property type="match status" value="1"/>
</dbReference>
<comment type="cofactor">
    <cofactor evidence="3 19 20">
        <name>methylcob(III)alamin</name>
        <dbReference type="ChEBI" id="CHEBI:28115"/>
    </cofactor>
</comment>
<comment type="domain">
    <text evidence="19">Modular enzyme with four functionally distinct domains. The isolated Hcy-binding domain catalyzes methyl transfer from free methylcobalamin to homocysteine. The Hcy-binding domain in association with the pterin-binding domain catalyzes the methylation of cob(I)alamin by methyltetrahydrofolate and the methylation of homocysteine. The B12-binding domain binds the cofactor. The AdoMet activation domain binds S-adenosyl-L-methionine. Under aerobic conditions cob(I)alamin can be converted to inactive cob(II)alamin. Reductive methylation by S-adenosyl-L-methionine and flavodoxin regenerates methylcobalamin.</text>
</comment>
<feature type="binding site" evidence="21">
    <location>
        <position position="1062"/>
    </location>
    <ligand>
        <name>S-adenosyl-L-methionine</name>
        <dbReference type="ChEBI" id="CHEBI:59789"/>
    </ligand>
</feature>
<evidence type="ECO:0000256" key="9">
    <source>
        <dbReference type="ARBA" id="ARBA00022605"/>
    </source>
</evidence>
<dbReference type="InterPro" id="IPR036594">
    <property type="entry name" value="Meth_synthase_dom"/>
</dbReference>
<evidence type="ECO:0000256" key="21">
    <source>
        <dbReference type="PIRSR" id="PIRSR000381-2"/>
    </source>
</evidence>
<dbReference type="Pfam" id="PF02310">
    <property type="entry name" value="B12-binding"/>
    <property type="match status" value="1"/>
</dbReference>
<dbReference type="SUPFAM" id="SSF52242">
    <property type="entry name" value="Cobalamin (vitamin B12)-binding domain"/>
    <property type="match status" value="1"/>
</dbReference>
<dbReference type="PANTHER" id="PTHR45833:SF1">
    <property type="entry name" value="METHIONINE SYNTHASE"/>
    <property type="match status" value="1"/>
</dbReference>
<comment type="caution">
    <text evidence="28">The sequence shown here is derived from an EMBL/GenBank/DDBJ whole genome shotgun (WGS) entry which is preliminary data.</text>
</comment>
<feature type="binding site" evidence="21">
    <location>
        <position position="774"/>
    </location>
    <ligand>
        <name>methylcob(III)alamin</name>
        <dbReference type="ChEBI" id="CHEBI:28115"/>
    </ligand>
</feature>
<comment type="pathway">
    <text evidence="4 19">Amino-acid biosynthesis; L-methionine biosynthesis via de novo pathway; L-methionine from L-homocysteine (MetH route): step 1/1.</text>
</comment>
<dbReference type="InterPro" id="IPR037010">
    <property type="entry name" value="VitB12-dep_Met_synth_activ_sf"/>
</dbReference>
<dbReference type="InterPro" id="IPR036724">
    <property type="entry name" value="Cobalamin-bd_sf"/>
</dbReference>
<keyword evidence="15 19" id="KW-0862">Zinc</keyword>
<dbReference type="InterPro" id="IPR006158">
    <property type="entry name" value="Cobalamin-bd"/>
</dbReference>
<evidence type="ECO:0000256" key="18">
    <source>
        <dbReference type="ARBA" id="ARBA00025552"/>
    </source>
</evidence>
<evidence type="ECO:0000259" key="24">
    <source>
        <dbReference type="PROSITE" id="PS50972"/>
    </source>
</evidence>
<dbReference type="Pfam" id="PF02965">
    <property type="entry name" value="Met_synt_B12"/>
    <property type="match status" value="1"/>
</dbReference>
<evidence type="ECO:0000256" key="14">
    <source>
        <dbReference type="ARBA" id="ARBA00022737"/>
    </source>
</evidence>
<dbReference type="GO" id="GO:0005829">
    <property type="term" value="C:cytosol"/>
    <property type="evidence" value="ECO:0007669"/>
    <property type="project" value="TreeGrafter"/>
</dbReference>
<feature type="binding site" evidence="21">
    <location>
        <begin position="726"/>
        <end position="730"/>
    </location>
    <ligand>
        <name>methylcob(III)alamin</name>
        <dbReference type="ChEBI" id="CHEBI:28115"/>
    </ligand>
</feature>
<feature type="domain" description="Hcy-binding" evidence="23">
    <location>
        <begin position="4"/>
        <end position="310"/>
    </location>
</feature>
<dbReference type="InterPro" id="IPR000489">
    <property type="entry name" value="Pterin-binding_dom"/>
</dbReference>
<dbReference type="EMBL" id="SOJN01000078">
    <property type="protein sequence ID" value="TET45653.1"/>
    <property type="molecule type" value="Genomic_DNA"/>
</dbReference>
<evidence type="ECO:0000256" key="4">
    <source>
        <dbReference type="ARBA" id="ARBA00005178"/>
    </source>
</evidence>
<dbReference type="GO" id="GO:0032259">
    <property type="term" value="P:methylation"/>
    <property type="evidence" value="ECO:0007669"/>
    <property type="project" value="UniProtKB-KW"/>
</dbReference>
<dbReference type="SUPFAM" id="SSF82282">
    <property type="entry name" value="Homocysteine S-methyltransferase"/>
    <property type="match status" value="1"/>
</dbReference>
<dbReference type="SMART" id="SM01018">
    <property type="entry name" value="B12-binding_2"/>
    <property type="match status" value="1"/>
</dbReference>
<dbReference type="PROSITE" id="PS50970">
    <property type="entry name" value="HCY"/>
    <property type="match status" value="1"/>
</dbReference>
<keyword evidence="9 19" id="KW-0028">Amino-acid biosynthesis</keyword>
<feature type="domain" description="B12-binding" evidence="26">
    <location>
        <begin position="716"/>
        <end position="855"/>
    </location>
</feature>
<dbReference type="Gene3D" id="3.10.196.10">
    <property type="entry name" value="Vitamin B12-dependent methionine synthase, activation domain"/>
    <property type="match status" value="1"/>
</dbReference>
<keyword evidence="8 19" id="KW-0489">Methyltransferase</keyword>
<dbReference type="SUPFAM" id="SSF51717">
    <property type="entry name" value="Dihydropteroate synthetase-like"/>
    <property type="match status" value="1"/>
</dbReference>
<dbReference type="SUPFAM" id="SSF47644">
    <property type="entry name" value="Methionine synthase domain"/>
    <property type="match status" value="1"/>
</dbReference>
<evidence type="ECO:0000256" key="13">
    <source>
        <dbReference type="ARBA" id="ARBA00022723"/>
    </source>
</evidence>
<comment type="cofactor">
    <cofactor evidence="2 19 22">
        <name>Zn(2+)</name>
        <dbReference type="ChEBI" id="CHEBI:29105"/>
    </cofactor>
</comment>
<feature type="binding site" evidence="20 22">
    <location>
        <position position="295"/>
    </location>
    <ligand>
        <name>Zn(2+)</name>
        <dbReference type="ChEBI" id="CHEBI:29105"/>
    </ligand>
</feature>
<dbReference type="GO" id="GO:0008270">
    <property type="term" value="F:zinc ion binding"/>
    <property type="evidence" value="ECO:0007669"/>
    <property type="project" value="UniProtKB-UniRule"/>
</dbReference>
<keyword evidence="12 19" id="KW-0949">S-adenosyl-L-methionine</keyword>
<feature type="binding site" evidence="20 22">
    <location>
        <position position="229"/>
    </location>
    <ligand>
        <name>Zn(2+)</name>
        <dbReference type="ChEBI" id="CHEBI:29105"/>
    </ligand>
</feature>
<dbReference type="FunFam" id="3.20.20.330:FF:000001">
    <property type="entry name" value="Methionine synthase"/>
    <property type="match status" value="1"/>
</dbReference>
<dbReference type="EC" id="2.1.1.13" evidence="6 19"/>
<dbReference type="PROSITE" id="PS51332">
    <property type="entry name" value="B12_BINDING"/>
    <property type="match status" value="1"/>
</dbReference>
<evidence type="ECO:0000256" key="7">
    <source>
        <dbReference type="ARBA" id="ARBA00013998"/>
    </source>
</evidence>
<feature type="domain" description="AdoMet activation" evidence="25">
    <location>
        <begin position="863"/>
        <end position="1118"/>
    </location>
</feature>
<comment type="catalytic activity">
    <reaction evidence="1 19">
        <text>(6S)-5-methyl-5,6,7,8-tetrahydrofolate + L-homocysteine = (6S)-5,6,7,8-tetrahydrofolate + L-methionine</text>
        <dbReference type="Rhea" id="RHEA:11172"/>
        <dbReference type="ChEBI" id="CHEBI:18608"/>
        <dbReference type="ChEBI" id="CHEBI:57453"/>
        <dbReference type="ChEBI" id="CHEBI:57844"/>
        <dbReference type="ChEBI" id="CHEBI:58199"/>
        <dbReference type="EC" id="2.1.1.13"/>
    </reaction>
</comment>
<evidence type="ECO:0000256" key="15">
    <source>
        <dbReference type="ARBA" id="ARBA00022833"/>
    </source>
</evidence>
<proteinExistence type="inferred from homology"/>
<evidence type="ECO:0000256" key="2">
    <source>
        <dbReference type="ARBA" id="ARBA00001947"/>
    </source>
</evidence>
<dbReference type="GO" id="GO:0031419">
    <property type="term" value="F:cobalamin binding"/>
    <property type="evidence" value="ECO:0007669"/>
    <property type="project" value="UniProtKB-UniRule"/>
</dbReference>
<keyword evidence="10 19" id="KW-0846">Cobalamin</keyword>
<evidence type="ECO:0000256" key="1">
    <source>
        <dbReference type="ARBA" id="ARBA00001700"/>
    </source>
</evidence>
<dbReference type="SUPFAM" id="SSF56507">
    <property type="entry name" value="Methionine synthase activation domain-like"/>
    <property type="match status" value="1"/>
</dbReference>
<evidence type="ECO:0000313" key="29">
    <source>
        <dbReference type="Proteomes" id="UP000315525"/>
    </source>
</evidence>
<dbReference type="Gene3D" id="1.10.1240.10">
    <property type="entry name" value="Methionine synthase domain"/>
    <property type="match status" value="1"/>
</dbReference>
<evidence type="ECO:0000256" key="10">
    <source>
        <dbReference type="ARBA" id="ARBA00022628"/>
    </source>
</evidence>
<dbReference type="GO" id="GO:0008705">
    <property type="term" value="F:methionine synthase activity"/>
    <property type="evidence" value="ECO:0007669"/>
    <property type="project" value="UniProtKB-UniRule"/>
</dbReference>
<dbReference type="InterPro" id="IPR003726">
    <property type="entry name" value="HCY_dom"/>
</dbReference>
<comment type="similarity">
    <text evidence="5">Belongs to the vitamin-B12 dependent methionine synthase family.</text>
</comment>
<dbReference type="InterPro" id="IPR004223">
    <property type="entry name" value="VitB12-dep_Met_synth_activ_dom"/>
</dbReference>
<dbReference type="Gene3D" id="3.40.50.280">
    <property type="entry name" value="Cobalamin-binding domain"/>
    <property type="match status" value="1"/>
</dbReference>
<feature type="domain" description="Pterin-binding" evidence="24">
    <location>
        <begin position="341"/>
        <end position="599"/>
    </location>
</feature>
<evidence type="ECO:0000256" key="5">
    <source>
        <dbReference type="ARBA" id="ARBA00010398"/>
    </source>
</evidence>
<dbReference type="AlphaFoldDB" id="A0A523USX7"/>
<dbReference type="UniPathway" id="UPA00051">
    <property type="reaction ID" value="UER00081"/>
</dbReference>
<dbReference type="PROSITE" id="PS50974">
    <property type="entry name" value="ADOMET_ACTIVATION"/>
    <property type="match status" value="1"/>
</dbReference>
<keyword evidence="16 19" id="KW-0486">Methionine biosynthesis</keyword>
<evidence type="ECO:0000256" key="8">
    <source>
        <dbReference type="ARBA" id="ARBA00022603"/>
    </source>
</evidence>
<accession>A0A523USX7</accession>
<evidence type="ECO:0000256" key="19">
    <source>
        <dbReference type="PIRNR" id="PIRNR000381"/>
    </source>
</evidence>
<evidence type="ECO:0000313" key="28">
    <source>
        <dbReference type="EMBL" id="TET45653.1"/>
    </source>
</evidence>
<keyword evidence="17 19" id="KW-0170">Cobalt</keyword>
<keyword evidence="14" id="KW-0677">Repeat</keyword>
<evidence type="ECO:0000259" key="25">
    <source>
        <dbReference type="PROSITE" id="PS50974"/>
    </source>
</evidence>
<evidence type="ECO:0000256" key="17">
    <source>
        <dbReference type="ARBA" id="ARBA00023285"/>
    </source>
</evidence>
<dbReference type="FunFam" id="3.20.20.20:FF:000007">
    <property type="entry name" value="Methionine synthase"/>
    <property type="match status" value="1"/>
</dbReference>
<feature type="binding site" description="axial binding residue" evidence="20">
    <location>
        <position position="729"/>
    </location>
    <ligand>
        <name>methylcob(III)alamin</name>
        <dbReference type="ChEBI" id="CHEBI:28115"/>
    </ligand>
    <ligandPart>
        <name>Co</name>
        <dbReference type="ChEBI" id="CHEBI:27638"/>
    </ligandPart>
</feature>
<feature type="binding site" evidence="20 22">
    <location>
        <position position="296"/>
    </location>
    <ligand>
        <name>Zn(2+)</name>
        <dbReference type="ChEBI" id="CHEBI:29105"/>
    </ligand>
</feature>
<dbReference type="Gene3D" id="3.20.20.20">
    <property type="entry name" value="Dihydropteroate synthase-like"/>
    <property type="match status" value="1"/>
</dbReference>
<evidence type="ECO:0000256" key="3">
    <source>
        <dbReference type="ARBA" id="ARBA00001956"/>
    </source>
</evidence>
<feature type="domain" description="B12-binding N-terminal" evidence="27">
    <location>
        <begin position="623"/>
        <end position="716"/>
    </location>
</feature>
<dbReference type="InterPro" id="IPR003759">
    <property type="entry name" value="Cbl-bd_cap"/>
</dbReference>
<comment type="function">
    <text evidence="18 19">Catalyzes the transfer of a methyl group from methyl-cobalamin to homocysteine, yielding enzyme-bound cob(I)alamin and methionine. Subsequently, remethylates the cofactor using methyltetrahydrofolate.</text>
</comment>
<dbReference type="InterPro" id="IPR036589">
    <property type="entry name" value="HCY_dom_sf"/>
</dbReference>
<reference evidence="28 29" key="1">
    <citation type="submission" date="2019-03" db="EMBL/GenBank/DDBJ databases">
        <title>Metabolic potential of uncultured bacteria and archaea associated with petroleum seepage in deep-sea sediments.</title>
        <authorList>
            <person name="Dong X."/>
            <person name="Hubert C."/>
        </authorList>
    </citation>
    <scope>NUCLEOTIDE SEQUENCE [LARGE SCALE GENOMIC DNA]</scope>
    <source>
        <strain evidence="28">E44_bin18</strain>
    </source>
</reference>
<evidence type="ECO:0000259" key="26">
    <source>
        <dbReference type="PROSITE" id="PS51332"/>
    </source>
</evidence>
<feature type="binding site" evidence="21">
    <location>
        <position position="834"/>
    </location>
    <ligand>
        <name>methylcob(III)alamin</name>
        <dbReference type="ChEBI" id="CHEBI:28115"/>
    </ligand>
</feature>
<evidence type="ECO:0000256" key="12">
    <source>
        <dbReference type="ARBA" id="ARBA00022691"/>
    </source>
</evidence>
<dbReference type="GO" id="GO:0050667">
    <property type="term" value="P:homocysteine metabolic process"/>
    <property type="evidence" value="ECO:0007669"/>
    <property type="project" value="TreeGrafter"/>
</dbReference>
<organism evidence="28 29">
    <name type="scientific">candidate division TA06 bacterium</name>
    <dbReference type="NCBI Taxonomy" id="2250710"/>
    <lineage>
        <taxon>Bacteria</taxon>
        <taxon>Bacteria division TA06</taxon>
    </lineage>
</organism>